<dbReference type="InParanoid" id="A0A2K1IX75"/>
<keyword evidence="6" id="KW-0732">Signal</keyword>
<keyword evidence="7" id="KW-0677">Repeat</keyword>
<keyword evidence="2" id="KW-0597">Phosphoprotein</keyword>
<evidence type="ECO:0000256" key="4">
    <source>
        <dbReference type="ARBA" id="ARBA00022679"/>
    </source>
</evidence>
<evidence type="ECO:0000256" key="3">
    <source>
        <dbReference type="ARBA" id="ARBA00022614"/>
    </source>
</evidence>
<keyword evidence="12 16" id="KW-0472">Membrane</keyword>
<dbReference type="InterPro" id="IPR001611">
    <property type="entry name" value="Leu-rich_rpt"/>
</dbReference>
<dbReference type="EMBL" id="ABEU02000019">
    <property type="protein sequence ID" value="PNR33871.1"/>
    <property type="molecule type" value="Genomic_DNA"/>
</dbReference>
<sequence>MVKLLKPLNWSRMICNIADIMSSKSRLRSCSLYSLAIYLCLLATSSPLWCTSSVAQLPAASPLPGLTPAPSPSLAPNGSATDPDQMAAIYSLPWWPDVWRFRGTVPNISDITAPNRDPCISHWVGVYCDGGFPYQFILNITIVDVRGGFPPNFLIAMSKLKTLQFLRIYQKGDKATSSLGGTIPASLGQLQELQEINFWGNQLVGGVPVDVALLPKLTSINLADNHLTGPIAHLCQSKSLQTILLFDNQFTSDIPACLGSMNLTNLNLGANNITGGIPPSFSNLVNMETLNLDNTTLVGGLPNAMVAKWPRLTSLSIRRSNLSGPIPPAIGSLKLLTLVNLAQNNLSGPIPATFGNLDSVVTLGLYENKLTGTIPPELGNMKNLTNLLLSENSLSGPIPASLGKLSKLQQLHLQGNKLSGAVNSQMFLNFTGLKGLFLQMNNFSGVFPSHGIFNSCMSLVNVSISNNFFSGPVLEPNTTLPTNLTFLLMSNNHFSGAIPAAMGDPTISLQYLDLSSNSLSGEVPTQVTGKARVAQINLSFNTLKVTKLPSKPGFGLFNCLPEDNNCIENQRGHTEEVAINVGGPEYHEYEADIPTSDYSIEMYTNSSTSVWSMSTRGIDGGGVINGSQTLSNAESIDSWPLYNTARTGADSFQYYIHSLVPAKYKVALGFVELNTDVRPGDRIFDIWIQGKLVYQGMDVMVHAGAGGLLSIELRGRGSWPLVLNKRFKQGFYYGPTLSSLRVYRPKELSRLAKIGIIVGATAGGVLLAAVFLLIGFCYIKRKQREKELREEQSSLGLMFFRYSELEAATNKWSSKNLLGEGAFGKVYRGVLSDGTIVAIKQLITKKVGPMCSKESFLNEARIISTTRHRNLIALLGCCFETENAMFVCEYMPNGSLHDVLFVREISLDWAQRMTIAKDVANGLRCLHEETVNRIIHRDVKPANILLDEKMSARVADFGLARLVADQEIDVVTNVMGTRGYLAPEYALNGHLSDKVDVYSYGVVLLELISGRHGMQLSEDAEPIGISMVHWIWDMVEAGKVLTIADPTLDHRFYNEDFIRMVEIGLWCTQSHPHMRPSMNQREARVPKLVEQRTMYETRDTKGLPVNPFDEMEWPSYVAEVPTLGLKEEKNNGDTAKMRSDDTQGSSTTPSFDNSISQVSGVTPR</sequence>
<comment type="subcellular location">
    <subcellularLocation>
        <location evidence="1">Membrane</location>
        <topology evidence="1">Single-pass membrane protein</topology>
    </subcellularLocation>
</comment>
<dbReference type="SUPFAM" id="SSF52047">
    <property type="entry name" value="RNI-like"/>
    <property type="match status" value="1"/>
</dbReference>
<dbReference type="PANTHER" id="PTHR48006">
    <property type="entry name" value="LEUCINE-RICH REPEAT-CONTAINING PROTEIN DDB_G0281931-RELATED"/>
    <property type="match status" value="1"/>
</dbReference>
<feature type="region of interest" description="Disordered" evidence="15">
    <location>
        <begin position="1122"/>
        <end position="1164"/>
    </location>
</feature>
<dbReference type="InterPro" id="IPR021720">
    <property type="entry name" value="Malectin_dom"/>
</dbReference>
<keyword evidence="9" id="KW-0418">Kinase</keyword>
<keyword evidence="8 14" id="KW-0547">Nucleotide-binding</keyword>
<evidence type="ECO:0000256" key="5">
    <source>
        <dbReference type="ARBA" id="ARBA00022692"/>
    </source>
</evidence>
<dbReference type="PROSITE" id="PS50011">
    <property type="entry name" value="PROTEIN_KINASE_DOM"/>
    <property type="match status" value="1"/>
</dbReference>
<evidence type="ECO:0000256" key="6">
    <source>
        <dbReference type="ARBA" id="ARBA00022729"/>
    </source>
</evidence>
<evidence type="ECO:0000313" key="18">
    <source>
        <dbReference type="EMBL" id="PNR33871.1"/>
    </source>
</evidence>
<dbReference type="InterPro" id="IPR017441">
    <property type="entry name" value="Protein_kinase_ATP_BS"/>
</dbReference>
<evidence type="ECO:0000256" key="11">
    <source>
        <dbReference type="ARBA" id="ARBA00022989"/>
    </source>
</evidence>
<evidence type="ECO:0000313" key="20">
    <source>
        <dbReference type="Proteomes" id="UP000006727"/>
    </source>
</evidence>
<evidence type="ECO:0000259" key="17">
    <source>
        <dbReference type="PROSITE" id="PS50011"/>
    </source>
</evidence>
<dbReference type="InterPro" id="IPR011009">
    <property type="entry name" value="Kinase-like_dom_sf"/>
</dbReference>
<feature type="binding site" evidence="14">
    <location>
        <position position="840"/>
    </location>
    <ligand>
        <name>ATP</name>
        <dbReference type="ChEBI" id="CHEBI:30616"/>
    </ligand>
</feature>
<dbReference type="Gramene" id="Pp3c19_4590V3.1">
    <property type="protein sequence ID" value="Pp3c19_4590V3.1"/>
    <property type="gene ID" value="Pp3c19_4590"/>
</dbReference>
<evidence type="ECO:0000256" key="9">
    <source>
        <dbReference type="ARBA" id="ARBA00022777"/>
    </source>
</evidence>
<evidence type="ECO:0000256" key="10">
    <source>
        <dbReference type="ARBA" id="ARBA00022840"/>
    </source>
</evidence>
<dbReference type="InterPro" id="IPR051824">
    <property type="entry name" value="LRR_Rcpt-Like_S/T_Kinase"/>
</dbReference>
<reference evidence="18 20" key="2">
    <citation type="journal article" date="2018" name="Plant J.">
        <title>The Physcomitrella patens chromosome-scale assembly reveals moss genome structure and evolution.</title>
        <authorList>
            <person name="Lang D."/>
            <person name="Ullrich K.K."/>
            <person name="Murat F."/>
            <person name="Fuchs J."/>
            <person name="Jenkins J."/>
            <person name="Haas F.B."/>
            <person name="Piednoel M."/>
            <person name="Gundlach H."/>
            <person name="Van Bel M."/>
            <person name="Meyberg R."/>
            <person name="Vives C."/>
            <person name="Morata J."/>
            <person name="Symeonidi A."/>
            <person name="Hiss M."/>
            <person name="Muchero W."/>
            <person name="Kamisugi Y."/>
            <person name="Saleh O."/>
            <person name="Blanc G."/>
            <person name="Decker E.L."/>
            <person name="van Gessel N."/>
            <person name="Grimwood J."/>
            <person name="Hayes R.D."/>
            <person name="Graham S.W."/>
            <person name="Gunter L.E."/>
            <person name="McDaniel S.F."/>
            <person name="Hoernstein S.N.W."/>
            <person name="Larsson A."/>
            <person name="Li F.W."/>
            <person name="Perroud P.F."/>
            <person name="Phillips J."/>
            <person name="Ranjan P."/>
            <person name="Rokshar D.S."/>
            <person name="Rothfels C.J."/>
            <person name="Schneider L."/>
            <person name="Shu S."/>
            <person name="Stevenson D.W."/>
            <person name="Thummler F."/>
            <person name="Tillich M."/>
            <person name="Villarreal Aguilar J.C."/>
            <person name="Widiez T."/>
            <person name="Wong G.K."/>
            <person name="Wymore A."/>
            <person name="Zhang Y."/>
            <person name="Zimmer A.D."/>
            <person name="Quatrano R.S."/>
            <person name="Mayer K.F.X."/>
            <person name="Goodstein D."/>
            <person name="Casacuberta J.M."/>
            <person name="Vandepoele K."/>
            <person name="Reski R."/>
            <person name="Cuming A.C."/>
            <person name="Tuskan G.A."/>
            <person name="Maumus F."/>
            <person name="Salse J."/>
            <person name="Schmutz J."/>
            <person name="Rensing S.A."/>
        </authorList>
    </citation>
    <scope>NUCLEOTIDE SEQUENCE [LARGE SCALE GENOMIC DNA]</scope>
    <source>
        <strain evidence="19 20">cv. Gransden 2004</strain>
    </source>
</reference>
<name>A0A2K1IX75_PHYPA</name>
<dbReference type="Gene3D" id="2.60.120.430">
    <property type="entry name" value="Galactose-binding lectin"/>
    <property type="match status" value="1"/>
</dbReference>
<dbReference type="InterPro" id="IPR032675">
    <property type="entry name" value="LRR_dom_sf"/>
</dbReference>
<evidence type="ECO:0000256" key="1">
    <source>
        <dbReference type="ARBA" id="ARBA00004167"/>
    </source>
</evidence>
<feature type="transmembrane region" description="Helical" evidence="16">
    <location>
        <begin position="754"/>
        <end position="779"/>
    </location>
</feature>
<dbReference type="InterPro" id="IPR000719">
    <property type="entry name" value="Prot_kinase_dom"/>
</dbReference>
<evidence type="ECO:0000313" key="19">
    <source>
        <dbReference type="EnsemblPlants" id="Pp3c19_4590V3.1"/>
    </source>
</evidence>
<organism evidence="18">
    <name type="scientific">Physcomitrium patens</name>
    <name type="common">Spreading-leaved earth moss</name>
    <name type="synonym">Physcomitrella patens</name>
    <dbReference type="NCBI Taxonomy" id="3218"/>
    <lineage>
        <taxon>Eukaryota</taxon>
        <taxon>Viridiplantae</taxon>
        <taxon>Streptophyta</taxon>
        <taxon>Embryophyta</taxon>
        <taxon>Bryophyta</taxon>
        <taxon>Bryophytina</taxon>
        <taxon>Bryopsida</taxon>
        <taxon>Funariidae</taxon>
        <taxon>Funariales</taxon>
        <taxon>Funariaceae</taxon>
        <taxon>Physcomitrium</taxon>
    </lineage>
</organism>
<dbReference type="AlphaFoldDB" id="A0A2K1IX75"/>
<dbReference type="Pfam" id="PF00069">
    <property type="entry name" value="Pkinase"/>
    <property type="match status" value="1"/>
</dbReference>
<dbReference type="PANTHER" id="PTHR48006:SF34">
    <property type="entry name" value="OS08G0203700 PROTEIN"/>
    <property type="match status" value="1"/>
</dbReference>
<dbReference type="Proteomes" id="UP000006727">
    <property type="component" value="Chromosome 19"/>
</dbReference>
<dbReference type="PROSITE" id="PS00108">
    <property type="entry name" value="PROTEIN_KINASE_ST"/>
    <property type="match status" value="1"/>
</dbReference>
<evidence type="ECO:0000256" key="15">
    <source>
        <dbReference type="SAM" id="MobiDB-lite"/>
    </source>
</evidence>
<reference evidence="18 20" key="1">
    <citation type="journal article" date="2008" name="Science">
        <title>The Physcomitrella genome reveals evolutionary insights into the conquest of land by plants.</title>
        <authorList>
            <person name="Rensing S."/>
            <person name="Lang D."/>
            <person name="Zimmer A."/>
            <person name="Terry A."/>
            <person name="Salamov A."/>
            <person name="Shapiro H."/>
            <person name="Nishiyama T."/>
            <person name="Perroud P.-F."/>
            <person name="Lindquist E."/>
            <person name="Kamisugi Y."/>
            <person name="Tanahashi T."/>
            <person name="Sakakibara K."/>
            <person name="Fujita T."/>
            <person name="Oishi K."/>
            <person name="Shin-I T."/>
            <person name="Kuroki Y."/>
            <person name="Toyoda A."/>
            <person name="Suzuki Y."/>
            <person name="Hashimoto A."/>
            <person name="Yamaguchi K."/>
            <person name="Sugano A."/>
            <person name="Kohara Y."/>
            <person name="Fujiyama A."/>
            <person name="Anterola A."/>
            <person name="Aoki S."/>
            <person name="Ashton N."/>
            <person name="Barbazuk W.B."/>
            <person name="Barker E."/>
            <person name="Bennetzen J."/>
            <person name="Bezanilla M."/>
            <person name="Blankenship R."/>
            <person name="Cho S.H."/>
            <person name="Dutcher S."/>
            <person name="Estelle M."/>
            <person name="Fawcett J.A."/>
            <person name="Gundlach H."/>
            <person name="Hanada K."/>
            <person name="Heyl A."/>
            <person name="Hicks K.A."/>
            <person name="Hugh J."/>
            <person name="Lohr M."/>
            <person name="Mayer K."/>
            <person name="Melkozernov A."/>
            <person name="Murata T."/>
            <person name="Nelson D."/>
            <person name="Pils B."/>
            <person name="Prigge M."/>
            <person name="Reiss B."/>
            <person name="Renner T."/>
            <person name="Rombauts S."/>
            <person name="Rushton P."/>
            <person name="Sanderfoot A."/>
            <person name="Schween G."/>
            <person name="Shiu S.-H."/>
            <person name="Stueber K."/>
            <person name="Theodoulou F.L."/>
            <person name="Tu H."/>
            <person name="Van de Peer Y."/>
            <person name="Verrier P.J."/>
            <person name="Waters E."/>
            <person name="Wood A."/>
            <person name="Yang L."/>
            <person name="Cove D."/>
            <person name="Cuming A."/>
            <person name="Hasebe M."/>
            <person name="Lucas S."/>
            <person name="Mishler D.B."/>
            <person name="Reski R."/>
            <person name="Grigoriev I."/>
            <person name="Quatrano R.S."/>
            <person name="Boore J.L."/>
        </authorList>
    </citation>
    <scope>NUCLEOTIDE SEQUENCE [LARGE SCALE GENOMIC DNA]</scope>
    <source>
        <strain evidence="19 20">cv. Gransden 2004</strain>
    </source>
</reference>
<dbReference type="FunFam" id="3.80.10.10:FF:000095">
    <property type="entry name" value="LRR receptor-like serine/threonine-protein kinase GSO1"/>
    <property type="match status" value="1"/>
</dbReference>
<dbReference type="SMART" id="SM00220">
    <property type="entry name" value="S_TKc"/>
    <property type="match status" value="1"/>
</dbReference>
<dbReference type="Pfam" id="PF00560">
    <property type="entry name" value="LRR_1"/>
    <property type="match status" value="4"/>
</dbReference>
<evidence type="ECO:0000256" key="2">
    <source>
        <dbReference type="ARBA" id="ARBA00022553"/>
    </source>
</evidence>
<dbReference type="SUPFAM" id="SSF52058">
    <property type="entry name" value="L domain-like"/>
    <property type="match status" value="1"/>
</dbReference>
<keyword evidence="20" id="KW-1185">Reference proteome</keyword>
<dbReference type="GO" id="GO:0004672">
    <property type="term" value="F:protein kinase activity"/>
    <property type="evidence" value="ECO:0007669"/>
    <property type="project" value="InterPro"/>
</dbReference>
<dbReference type="Pfam" id="PF11721">
    <property type="entry name" value="Malectin"/>
    <property type="match status" value="1"/>
</dbReference>
<reference evidence="19" key="3">
    <citation type="submission" date="2020-12" db="UniProtKB">
        <authorList>
            <consortium name="EnsemblPlants"/>
        </authorList>
    </citation>
    <scope>IDENTIFICATION</scope>
</reference>
<evidence type="ECO:0000256" key="7">
    <source>
        <dbReference type="ARBA" id="ARBA00022737"/>
    </source>
</evidence>
<keyword evidence="3" id="KW-0433">Leucine-rich repeat</keyword>
<dbReference type="GO" id="GO:0033612">
    <property type="term" value="F:receptor serine/threonine kinase binding"/>
    <property type="evidence" value="ECO:0000318"/>
    <property type="project" value="GO_Central"/>
</dbReference>
<evidence type="ECO:0000256" key="16">
    <source>
        <dbReference type="SAM" id="Phobius"/>
    </source>
</evidence>
<keyword evidence="5 16" id="KW-0812">Transmembrane</keyword>
<feature type="domain" description="Protein kinase" evidence="17">
    <location>
        <begin position="812"/>
        <end position="1088"/>
    </location>
</feature>
<evidence type="ECO:0000256" key="13">
    <source>
        <dbReference type="ARBA" id="ARBA00023180"/>
    </source>
</evidence>
<dbReference type="PROSITE" id="PS00107">
    <property type="entry name" value="PROTEIN_KINASE_ATP"/>
    <property type="match status" value="1"/>
</dbReference>
<accession>A0A2K1IX75</accession>
<dbReference type="EnsemblPlants" id="Pp3c19_4590V3.1">
    <property type="protein sequence ID" value="Pp3c19_4590V3.1"/>
    <property type="gene ID" value="Pp3c19_4590"/>
</dbReference>
<keyword evidence="10 14" id="KW-0067">ATP-binding</keyword>
<gene>
    <name evidence="18" type="ORF">PHYPA_023687</name>
</gene>
<dbReference type="PaxDb" id="3218-PP1S300_32V6.1"/>
<proteinExistence type="predicted"/>
<evidence type="ECO:0000256" key="12">
    <source>
        <dbReference type="ARBA" id="ARBA00023136"/>
    </source>
</evidence>
<dbReference type="Gene3D" id="3.80.10.10">
    <property type="entry name" value="Ribonuclease Inhibitor"/>
    <property type="match status" value="3"/>
</dbReference>
<dbReference type="SUPFAM" id="SSF56112">
    <property type="entry name" value="Protein kinase-like (PK-like)"/>
    <property type="match status" value="1"/>
</dbReference>
<dbReference type="GO" id="GO:0005524">
    <property type="term" value="F:ATP binding"/>
    <property type="evidence" value="ECO:0007669"/>
    <property type="project" value="UniProtKB-UniRule"/>
</dbReference>
<evidence type="ECO:0000256" key="8">
    <source>
        <dbReference type="ARBA" id="ARBA00022741"/>
    </source>
</evidence>
<protein>
    <recommendedName>
        <fullName evidence="17">Protein kinase domain-containing protein</fullName>
    </recommendedName>
</protein>
<dbReference type="FunFam" id="1.10.510.10:FF:000384">
    <property type="entry name" value="G-type lectin S-receptor-like serine/threonine-protein kinase"/>
    <property type="match status" value="1"/>
</dbReference>
<keyword evidence="4" id="KW-0808">Transferase</keyword>
<dbReference type="InterPro" id="IPR008271">
    <property type="entry name" value="Ser/Thr_kinase_AS"/>
</dbReference>
<evidence type="ECO:0000256" key="14">
    <source>
        <dbReference type="PROSITE-ProRule" id="PRU10141"/>
    </source>
</evidence>
<keyword evidence="13" id="KW-0325">Glycoprotein</keyword>
<dbReference type="Gene3D" id="3.30.200.20">
    <property type="entry name" value="Phosphorylase Kinase, domain 1"/>
    <property type="match status" value="1"/>
</dbReference>
<dbReference type="Gene3D" id="1.10.510.10">
    <property type="entry name" value="Transferase(Phosphotransferase) domain 1"/>
    <property type="match status" value="1"/>
</dbReference>
<feature type="compositionally biased region" description="Polar residues" evidence="15">
    <location>
        <begin position="1142"/>
        <end position="1164"/>
    </location>
</feature>
<feature type="compositionally biased region" description="Basic and acidic residues" evidence="15">
    <location>
        <begin position="1125"/>
        <end position="1141"/>
    </location>
</feature>
<keyword evidence="11 16" id="KW-1133">Transmembrane helix</keyword>
<dbReference type="GO" id="GO:0016020">
    <property type="term" value="C:membrane"/>
    <property type="evidence" value="ECO:0000318"/>
    <property type="project" value="GO_Central"/>
</dbReference>